<evidence type="ECO:0000313" key="4">
    <source>
        <dbReference type="Proteomes" id="UP000831796"/>
    </source>
</evidence>
<dbReference type="InterPro" id="IPR013320">
    <property type="entry name" value="ConA-like_dom_sf"/>
</dbReference>
<reference evidence="3" key="1">
    <citation type="submission" date="2022-04" db="EMBL/GenBank/DDBJ databases">
        <title>Hymenobacter sp. isolated from the air.</title>
        <authorList>
            <person name="Won M."/>
            <person name="Lee C.-M."/>
            <person name="Woen H.-Y."/>
            <person name="Kwon S.-W."/>
        </authorList>
    </citation>
    <scope>NUCLEOTIDE SEQUENCE</scope>
    <source>
        <strain evidence="3">5116S-3</strain>
    </source>
</reference>
<dbReference type="Pfam" id="PF00722">
    <property type="entry name" value="Glyco_hydro_16"/>
    <property type="match status" value="1"/>
</dbReference>
<dbReference type="AlphaFoldDB" id="A0A8T9PXK2"/>
<organism evidence="3 4">
    <name type="scientific">Hymenobacter cellulosilyticus</name>
    <dbReference type="NCBI Taxonomy" id="2932248"/>
    <lineage>
        <taxon>Bacteria</taxon>
        <taxon>Pseudomonadati</taxon>
        <taxon>Bacteroidota</taxon>
        <taxon>Cytophagia</taxon>
        <taxon>Cytophagales</taxon>
        <taxon>Hymenobacteraceae</taxon>
        <taxon>Hymenobacter</taxon>
    </lineage>
</organism>
<dbReference type="InterPro" id="IPR000757">
    <property type="entry name" value="Beta-glucanase-like"/>
</dbReference>
<name>A0A8T9PXK2_9BACT</name>
<dbReference type="GO" id="GO:0004553">
    <property type="term" value="F:hydrolase activity, hydrolyzing O-glycosyl compounds"/>
    <property type="evidence" value="ECO:0007669"/>
    <property type="project" value="InterPro"/>
</dbReference>
<accession>A0A8T9PXK2</accession>
<comment type="similarity">
    <text evidence="1">Belongs to the glycosyl hydrolase 16 family.</text>
</comment>
<evidence type="ECO:0000313" key="3">
    <source>
        <dbReference type="EMBL" id="UOQ70116.1"/>
    </source>
</evidence>
<dbReference type="EMBL" id="CP095046">
    <property type="protein sequence ID" value="UOQ70116.1"/>
    <property type="molecule type" value="Genomic_DNA"/>
</dbReference>
<evidence type="ECO:0000256" key="1">
    <source>
        <dbReference type="ARBA" id="ARBA00006865"/>
    </source>
</evidence>
<dbReference type="RefSeq" id="WP_244673540.1">
    <property type="nucleotide sequence ID" value="NZ_CP095046.1"/>
</dbReference>
<sequence>MRVAKKPTFPAFWLWGEPPHAGSWPTGLQVNIYEGRDYKYNTSRVFGVGYDDEADKFVPHRGEFVWVKTEGYADLADDFHVYTGVWTPTEISFFLDDTKIVTFNDSTIMRQYNRCPTALIVSLQMWPWYTEGSHLDVDYIRVYKPKNNSNEYPSVEYDARAKPVSFFERVRRLFTPTMPFTAMKELP</sequence>
<feature type="domain" description="GH16" evidence="2">
    <location>
        <begin position="1"/>
        <end position="148"/>
    </location>
</feature>
<dbReference type="PROSITE" id="PS51762">
    <property type="entry name" value="GH16_2"/>
    <property type="match status" value="1"/>
</dbReference>
<dbReference type="Proteomes" id="UP000831796">
    <property type="component" value="Chromosome"/>
</dbReference>
<proteinExistence type="inferred from homology"/>
<dbReference type="KEGG" id="hcu:MUN79_15215"/>
<dbReference type="Gene3D" id="2.60.120.200">
    <property type="match status" value="1"/>
</dbReference>
<keyword evidence="4" id="KW-1185">Reference proteome</keyword>
<protein>
    <submittedName>
        <fullName evidence="3">Family 16 glycosylhydrolase</fullName>
    </submittedName>
</protein>
<evidence type="ECO:0000259" key="2">
    <source>
        <dbReference type="PROSITE" id="PS51762"/>
    </source>
</evidence>
<dbReference type="GO" id="GO:0005975">
    <property type="term" value="P:carbohydrate metabolic process"/>
    <property type="evidence" value="ECO:0007669"/>
    <property type="project" value="InterPro"/>
</dbReference>
<dbReference type="SUPFAM" id="SSF49899">
    <property type="entry name" value="Concanavalin A-like lectins/glucanases"/>
    <property type="match status" value="1"/>
</dbReference>
<gene>
    <name evidence="3" type="ORF">MUN79_15215</name>
</gene>